<protein>
    <recommendedName>
        <fullName evidence="1">PurM-like C-terminal domain-containing protein</fullName>
    </recommendedName>
</protein>
<evidence type="ECO:0000313" key="3">
    <source>
        <dbReference type="Proteomes" id="UP000288216"/>
    </source>
</evidence>
<dbReference type="AlphaFoldDB" id="A0A401QD03"/>
<organism evidence="2 3">
    <name type="scientific">Scyliorhinus torazame</name>
    <name type="common">Cloudy catshark</name>
    <name type="synonym">Catulus torazame</name>
    <dbReference type="NCBI Taxonomy" id="75743"/>
    <lineage>
        <taxon>Eukaryota</taxon>
        <taxon>Metazoa</taxon>
        <taxon>Chordata</taxon>
        <taxon>Craniata</taxon>
        <taxon>Vertebrata</taxon>
        <taxon>Chondrichthyes</taxon>
        <taxon>Elasmobranchii</taxon>
        <taxon>Galeomorphii</taxon>
        <taxon>Galeoidea</taxon>
        <taxon>Carcharhiniformes</taxon>
        <taxon>Scyliorhinidae</taxon>
        <taxon>Scyliorhinus</taxon>
    </lineage>
</organism>
<dbReference type="Proteomes" id="UP000288216">
    <property type="component" value="Unassembled WGS sequence"/>
</dbReference>
<dbReference type="STRING" id="75743.A0A401QD03"/>
<comment type="caution">
    <text evidence="2">The sequence shown here is derived from an EMBL/GenBank/DDBJ whole genome shotgun (WGS) entry which is preliminary data.</text>
</comment>
<feature type="domain" description="PurM-like C-terminal" evidence="1">
    <location>
        <begin position="3"/>
        <end position="76"/>
    </location>
</feature>
<dbReference type="GO" id="GO:0006164">
    <property type="term" value="P:purine nucleotide biosynthetic process"/>
    <property type="evidence" value="ECO:0007669"/>
    <property type="project" value="TreeGrafter"/>
</dbReference>
<accession>A0A401QD03</accession>
<evidence type="ECO:0000259" key="1">
    <source>
        <dbReference type="Pfam" id="PF02769"/>
    </source>
</evidence>
<dbReference type="PANTHER" id="PTHR10099:SF1">
    <property type="entry name" value="PHOSPHORIBOSYLFORMYLGLYCINAMIDINE SYNTHASE"/>
    <property type="match status" value="1"/>
</dbReference>
<gene>
    <name evidence="2" type="ORF">scyTo_0023438</name>
</gene>
<dbReference type="InterPro" id="IPR036676">
    <property type="entry name" value="PurM-like_C_sf"/>
</dbReference>
<sequence length="78" mass="8148">MEVVKIGGPVYRIGVGGGAASSIQVQGDNTAELDFGAVQRGDAEMEQKMNRVLRACIECEHYNPICSIHDQGAGGNGA</sequence>
<dbReference type="Pfam" id="PF02769">
    <property type="entry name" value="AIRS_C"/>
    <property type="match status" value="1"/>
</dbReference>
<reference evidence="2 3" key="1">
    <citation type="journal article" date="2018" name="Nat. Ecol. Evol.">
        <title>Shark genomes provide insights into elasmobranch evolution and the origin of vertebrates.</title>
        <authorList>
            <person name="Hara Y"/>
            <person name="Yamaguchi K"/>
            <person name="Onimaru K"/>
            <person name="Kadota M"/>
            <person name="Koyanagi M"/>
            <person name="Keeley SD"/>
            <person name="Tatsumi K"/>
            <person name="Tanaka K"/>
            <person name="Motone F"/>
            <person name="Kageyama Y"/>
            <person name="Nozu R"/>
            <person name="Adachi N"/>
            <person name="Nishimura O"/>
            <person name="Nakagawa R"/>
            <person name="Tanegashima C"/>
            <person name="Kiyatake I"/>
            <person name="Matsumoto R"/>
            <person name="Murakumo K"/>
            <person name="Nishida K"/>
            <person name="Terakita A"/>
            <person name="Kuratani S"/>
            <person name="Sato K"/>
            <person name="Hyodo S Kuraku.S."/>
        </authorList>
    </citation>
    <scope>NUCLEOTIDE SEQUENCE [LARGE SCALE GENOMIC DNA]</scope>
</reference>
<proteinExistence type="predicted"/>
<evidence type="ECO:0000313" key="2">
    <source>
        <dbReference type="EMBL" id="GCB83260.1"/>
    </source>
</evidence>
<dbReference type="GO" id="GO:0004642">
    <property type="term" value="F:phosphoribosylformylglycinamidine synthase activity"/>
    <property type="evidence" value="ECO:0007669"/>
    <property type="project" value="TreeGrafter"/>
</dbReference>
<dbReference type="Gene3D" id="3.90.650.10">
    <property type="entry name" value="PurM-like C-terminal domain"/>
    <property type="match status" value="1"/>
</dbReference>
<dbReference type="SUPFAM" id="SSF56042">
    <property type="entry name" value="PurM C-terminal domain-like"/>
    <property type="match status" value="1"/>
</dbReference>
<dbReference type="GO" id="GO:0005737">
    <property type="term" value="C:cytoplasm"/>
    <property type="evidence" value="ECO:0007669"/>
    <property type="project" value="TreeGrafter"/>
</dbReference>
<dbReference type="EMBL" id="BFAA01029371">
    <property type="protein sequence ID" value="GCB83260.1"/>
    <property type="molecule type" value="Genomic_DNA"/>
</dbReference>
<name>A0A401QD03_SCYTO</name>
<dbReference type="PANTHER" id="PTHR10099">
    <property type="entry name" value="PHOSPHORIBOSYLFORMYLGLYCINAMIDINE SYNTHASE"/>
    <property type="match status" value="1"/>
</dbReference>
<dbReference type="InterPro" id="IPR010918">
    <property type="entry name" value="PurM-like_C_dom"/>
</dbReference>
<dbReference type="OrthoDB" id="9396062at2759"/>
<keyword evidence="3" id="KW-1185">Reference proteome</keyword>